<gene>
    <name evidence="1" type="ORF">Vretimale_9642</name>
</gene>
<sequence length="269" mass="30345">MNSHASALAVECKTEAKLSVAFEPSSFGVYVAVGAQINSKRTFEKITQDIEGQMGVERAALRDVRLKRKTSVGTIAPLSSDSPMGQIVGEFVKAGNSLVIDIPETAAGNISRISRLEQDLAELKSTVKRMQEDNAQMKEDNARMKQNFEDRLAALEEDSARYKDIIKRHVVSEVHESLQQEFGVKEEDQQWDNYLAFVFCQNTDWFKKYDLKLKDLVLMEKGGGSAFQKGNKAAHKPSLVTIKRHVDDLAKEDPAWASWWKVVRDIRRI</sequence>
<protein>
    <submittedName>
        <fullName evidence="1">Uncharacterized protein</fullName>
    </submittedName>
</protein>
<dbReference type="Proteomes" id="UP000722791">
    <property type="component" value="Unassembled WGS sequence"/>
</dbReference>
<proteinExistence type="predicted"/>
<evidence type="ECO:0000313" key="1">
    <source>
        <dbReference type="EMBL" id="GIM05205.1"/>
    </source>
</evidence>
<reference evidence="1" key="1">
    <citation type="journal article" date="2021" name="Proc. Natl. Acad. Sci. U.S.A.">
        <title>Three genomes in the algal genus Volvox reveal the fate of a haploid sex-determining region after a transition to homothallism.</title>
        <authorList>
            <person name="Yamamoto K."/>
            <person name="Hamaji T."/>
            <person name="Kawai-Toyooka H."/>
            <person name="Matsuzaki R."/>
            <person name="Takahashi F."/>
            <person name="Nishimura Y."/>
            <person name="Kawachi M."/>
            <person name="Noguchi H."/>
            <person name="Minakuchi Y."/>
            <person name="Umen J.G."/>
            <person name="Toyoda A."/>
            <person name="Nozaki H."/>
        </authorList>
    </citation>
    <scope>NUCLEOTIDE SEQUENCE</scope>
    <source>
        <strain evidence="1">NIES-3785</strain>
    </source>
</reference>
<dbReference type="EMBL" id="BNCQ01000018">
    <property type="protein sequence ID" value="GIM05205.1"/>
    <property type="molecule type" value="Genomic_DNA"/>
</dbReference>
<organism evidence="1 2">
    <name type="scientific">Volvox reticuliferus</name>
    <dbReference type="NCBI Taxonomy" id="1737510"/>
    <lineage>
        <taxon>Eukaryota</taxon>
        <taxon>Viridiplantae</taxon>
        <taxon>Chlorophyta</taxon>
        <taxon>core chlorophytes</taxon>
        <taxon>Chlorophyceae</taxon>
        <taxon>CS clade</taxon>
        <taxon>Chlamydomonadales</taxon>
        <taxon>Volvocaceae</taxon>
        <taxon>Volvox</taxon>
    </lineage>
</organism>
<dbReference type="Gene3D" id="6.10.250.2200">
    <property type="match status" value="1"/>
</dbReference>
<name>A0A8J4GDR1_9CHLO</name>
<accession>A0A8J4GDR1</accession>
<evidence type="ECO:0000313" key="2">
    <source>
        <dbReference type="Proteomes" id="UP000722791"/>
    </source>
</evidence>
<comment type="caution">
    <text evidence="1">The sequence shown here is derived from an EMBL/GenBank/DDBJ whole genome shotgun (WGS) entry which is preliminary data.</text>
</comment>
<dbReference type="AlphaFoldDB" id="A0A8J4GDR1"/>